<dbReference type="InterPro" id="IPR020471">
    <property type="entry name" value="AKR"/>
</dbReference>
<keyword evidence="2" id="KW-0521">NADP</keyword>
<dbReference type="Pfam" id="PF00248">
    <property type="entry name" value="Aldo_ket_red"/>
    <property type="match status" value="1"/>
</dbReference>
<dbReference type="PRINTS" id="PR00069">
    <property type="entry name" value="ALDKETRDTASE"/>
</dbReference>
<name>A0A9R0F3A4_SPOFR</name>
<sequence length="355" mass="40799">MKQRAMLRIITRGDMSRISIILLLVCYTAMSATIDVPKLKMLDGREMPAIALGTYLGFDKGGAVTSKDKQLRNVVMEAIDLGYRHFDTAAIYNTEEEVGEAIRMKIEEGVIKREDVFLTTKLWNTHHKREQVAVAMKETLNKTGLDYVDLFLMHWPIGLNEDYSHSDTDYLETWRAMEDMVKLGHTKSIGLSNFNKFQVATVLQECTIKPVALQIEVHPQIIQEDLITYAKDEGIIVMGYSPFGSLVKRFGMEFPGPKMDDPVLTSLAKKYEKTPAQIVLRWLVDRNVVPIPKTVSSKRLLENINIFDFKLNEDEIEKINKFNSNTRYTLPSFWQKHPFYPFEMVPNPIPDPFRS</sequence>
<feature type="site" description="Lowers pKa of active site Tyr" evidence="6">
    <location>
        <position position="121"/>
    </location>
</feature>
<dbReference type="PIRSF" id="PIRSF000097">
    <property type="entry name" value="AKR"/>
    <property type="match status" value="1"/>
</dbReference>
<dbReference type="PROSITE" id="PS00798">
    <property type="entry name" value="ALDOKETO_REDUCTASE_1"/>
    <property type="match status" value="1"/>
</dbReference>
<evidence type="ECO:0000256" key="6">
    <source>
        <dbReference type="PIRSR" id="PIRSR000097-3"/>
    </source>
</evidence>
<gene>
    <name evidence="9" type="primary">LOC118279827</name>
</gene>
<evidence type="ECO:0000259" key="7">
    <source>
        <dbReference type="Pfam" id="PF00248"/>
    </source>
</evidence>
<reference evidence="9" key="1">
    <citation type="submission" date="2025-08" db="UniProtKB">
        <authorList>
            <consortium name="RefSeq"/>
        </authorList>
    </citation>
    <scope>IDENTIFICATION</scope>
    <source>
        <tissue evidence="9">Whole larval tissue</tissue>
    </source>
</reference>
<comment type="similarity">
    <text evidence="1">Belongs to the aldo/keto reductase family.</text>
</comment>
<dbReference type="Proteomes" id="UP000829999">
    <property type="component" value="Chromosome 22"/>
</dbReference>
<proteinExistence type="inferred from homology"/>
<evidence type="ECO:0000256" key="2">
    <source>
        <dbReference type="ARBA" id="ARBA00022857"/>
    </source>
</evidence>
<evidence type="ECO:0000256" key="1">
    <source>
        <dbReference type="ARBA" id="ARBA00007905"/>
    </source>
</evidence>
<dbReference type="GO" id="GO:0016491">
    <property type="term" value="F:oxidoreductase activity"/>
    <property type="evidence" value="ECO:0007669"/>
    <property type="project" value="UniProtKB-KW"/>
</dbReference>
<dbReference type="OrthoDB" id="416253at2759"/>
<feature type="binding site" evidence="5">
    <location>
        <position position="154"/>
    </location>
    <ligand>
        <name>substrate</name>
    </ligand>
</feature>
<dbReference type="PROSITE" id="PS00063">
    <property type="entry name" value="ALDOKETO_REDUCTASE_3"/>
    <property type="match status" value="1"/>
</dbReference>
<dbReference type="InterPro" id="IPR023210">
    <property type="entry name" value="NADP_OxRdtase_dom"/>
</dbReference>
<dbReference type="GeneID" id="118279827"/>
<dbReference type="Gene3D" id="3.20.20.100">
    <property type="entry name" value="NADP-dependent oxidoreductase domain"/>
    <property type="match status" value="1"/>
</dbReference>
<dbReference type="CDD" id="cd19116">
    <property type="entry name" value="AKR_AKR2E1-5"/>
    <property type="match status" value="1"/>
</dbReference>
<evidence type="ECO:0000313" key="9">
    <source>
        <dbReference type="RefSeq" id="XP_050558718.1"/>
    </source>
</evidence>
<keyword evidence="3" id="KW-0560">Oxidoreductase</keyword>
<dbReference type="InterPro" id="IPR036812">
    <property type="entry name" value="NAD(P)_OxRdtase_dom_sf"/>
</dbReference>
<evidence type="ECO:0000256" key="5">
    <source>
        <dbReference type="PIRSR" id="PIRSR000097-2"/>
    </source>
</evidence>
<feature type="domain" description="NADP-dependent oxidoreductase" evidence="7">
    <location>
        <begin position="50"/>
        <end position="323"/>
    </location>
</feature>
<dbReference type="InterPro" id="IPR018170">
    <property type="entry name" value="Aldo/ket_reductase_CS"/>
</dbReference>
<dbReference type="SUPFAM" id="SSF51430">
    <property type="entry name" value="NAD(P)-linked oxidoreductase"/>
    <property type="match status" value="1"/>
</dbReference>
<accession>A0A9R0F3A4</accession>
<dbReference type="PANTHER" id="PTHR11732">
    <property type="entry name" value="ALDO/KETO REDUCTASE"/>
    <property type="match status" value="1"/>
</dbReference>
<organism evidence="8 9">
    <name type="scientific">Spodoptera frugiperda</name>
    <name type="common">Fall armyworm</name>
    <dbReference type="NCBI Taxonomy" id="7108"/>
    <lineage>
        <taxon>Eukaryota</taxon>
        <taxon>Metazoa</taxon>
        <taxon>Ecdysozoa</taxon>
        <taxon>Arthropoda</taxon>
        <taxon>Hexapoda</taxon>
        <taxon>Insecta</taxon>
        <taxon>Pterygota</taxon>
        <taxon>Neoptera</taxon>
        <taxon>Endopterygota</taxon>
        <taxon>Lepidoptera</taxon>
        <taxon>Glossata</taxon>
        <taxon>Ditrysia</taxon>
        <taxon>Noctuoidea</taxon>
        <taxon>Noctuidae</taxon>
        <taxon>Amphipyrinae</taxon>
        <taxon>Spodoptera</taxon>
    </lineage>
</organism>
<dbReference type="RefSeq" id="XP_050558718.1">
    <property type="nucleotide sequence ID" value="XM_050702761.1"/>
</dbReference>
<dbReference type="InterPro" id="IPR044488">
    <property type="entry name" value="AKR2E"/>
</dbReference>
<keyword evidence="8" id="KW-1185">Reference proteome</keyword>
<evidence type="ECO:0000256" key="4">
    <source>
        <dbReference type="PIRSR" id="PIRSR000097-1"/>
    </source>
</evidence>
<dbReference type="FunFam" id="3.20.20.100:FF:000006">
    <property type="entry name" value="Aldo-keto reductase family 1 member A1"/>
    <property type="match status" value="1"/>
</dbReference>
<evidence type="ECO:0000313" key="8">
    <source>
        <dbReference type="Proteomes" id="UP000829999"/>
    </source>
</evidence>
<dbReference type="PROSITE" id="PS00062">
    <property type="entry name" value="ALDOKETO_REDUCTASE_2"/>
    <property type="match status" value="1"/>
</dbReference>
<evidence type="ECO:0000256" key="3">
    <source>
        <dbReference type="ARBA" id="ARBA00023002"/>
    </source>
</evidence>
<protein>
    <submittedName>
        <fullName evidence="9">Aldo-keto reductase AKR2E4-like isoform X1</fullName>
    </submittedName>
</protein>
<feature type="active site" description="Proton donor" evidence="4">
    <location>
        <position position="92"/>
    </location>
</feature>
<dbReference type="AlphaFoldDB" id="A0A9R0F3A4"/>